<dbReference type="OrthoDB" id="2747316at2759"/>
<dbReference type="Proteomes" id="UP000703269">
    <property type="component" value="Unassembled WGS sequence"/>
</dbReference>
<dbReference type="AlphaFoldDB" id="A0A9P3LBP3"/>
<organism evidence="1 2">
    <name type="scientific">Phanerochaete sordida</name>
    <dbReference type="NCBI Taxonomy" id="48140"/>
    <lineage>
        <taxon>Eukaryota</taxon>
        <taxon>Fungi</taxon>
        <taxon>Dikarya</taxon>
        <taxon>Basidiomycota</taxon>
        <taxon>Agaricomycotina</taxon>
        <taxon>Agaricomycetes</taxon>
        <taxon>Polyporales</taxon>
        <taxon>Phanerochaetaceae</taxon>
        <taxon>Phanerochaete</taxon>
    </lineage>
</organism>
<comment type="caution">
    <text evidence="1">The sequence shown here is derived from an EMBL/GenBank/DDBJ whole genome shotgun (WGS) entry which is preliminary data.</text>
</comment>
<keyword evidence="2" id="KW-1185">Reference proteome</keyword>
<gene>
    <name evidence="1" type="ORF">PsYK624_057870</name>
</gene>
<sequence>MLQLPGRRRSVASLPPELLADIFRIVLAAARSSRPKKIDEDLAVSLPGHLYQCALLRITHVCPHWRTIAIRCRRLWTMIWPCQQHEDFVYLALERSRASPLEVYVPGECFEETEFVRGGSAAVLSTLFKTELHRIAVLECGGLSYRLLRRHFPLATTAAPALRRLHLEDGALEPWLWLRLPQVEDLHIACISETSPDTWRKFWANVTRGSLRRLAIGDGRFPSLDHTPSANDVLDLLRDMPQLETLVLSVGKSKAEGEDVRLPKLRELTVADDGTESADDTHVRLLRKLIVPSSTVLRTGSTTRKLAPHALALAPPMATASELRPWALHPGPLQSLYIGFRDPVAHGSVSALLAGDATPAVIRREGYRFHRARVESAAELRWCAEHFELEDVTALTLIKAGFCEEEMLDAVRRFCERLPNVRTVSFHPPGHDSYTYRSANVRSFMAEIAEGSMFPKLENREVSPL</sequence>
<protein>
    <recommendedName>
        <fullName evidence="3">F-box domain-containing protein</fullName>
    </recommendedName>
</protein>
<evidence type="ECO:0000313" key="1">
    <source>
        <dbReference type="EMBL" id="GJE89681.1"/>
    </source>
</evidence>
<accession>A0A9P3LBP3</accession>
<dbReference type="Gene3D" id="1.20.1280.50">
    <property type="match status" value="1"/>
</dbReference>
<proteinExistence type="predicted"/>
<evidence type="ECO:0008006" key="3">
    <source>
        <dbReference type="Google" id="ProtNLM"/>
    </source>
</evidence>
<evidence type="ECO:0000313" key="2">
    <source>
        <dbReference type="Proteomes" id="UP000703269"/>
    </source>
</evidence>
<dbReference type="EMBL" id="BPQB01000013">
    <property type="protein sequence ID" value="GJE89681.1"/>
    <property type="molecule type" value="Genomic_DNA"/>
</dbReference>
<name>A0A9P3LBP3_9APHY</name>
<reference evidence="1 2" key="1">
    <citation type="submission" date="2021-08" db="EMBL/GenBank/DDBJ databases">
        <title>Draft Genome Sequence of Phanerochaete sordida strain YK-624.</title>
        <authorList>
            <person name="Mori T."/>
            <person name="Dohra H."/>
            <person name="Suzuki T."/>
            <person name="Kawagishi H."/>
            <person name="Hirai H."/>
        </authorList>
    </citation>
    <scope>NUCLEOTIDE SEQUENCE [LARGE SCALE GENOMIC DNA]</scope>
    <source>
        <strain evidence="1 2">YK-624</strain>
    </source>
</reference>